<dbReference type="EMBL" id="JAVDTI010000005">
    <property type="protein sequence ID" value="MDR6807910.1"/>
    <property type="molecule type" value="Genomic_DNA"/>
</dbReference>
<evidence type="ECO:0008006" key="3">
    <source>
        <dbReference type="Google" id="ProtNLM"/>
    </source>
</evidence>
<protein>
    <recommendedName>
        <fullName evidence="3">DUF104 domain-containing protein</fullName>
    </recommendedName>
</protein>
<reference evidence="1 2" key="1">
    <citation type="submission" date="2023-07" db="EMBL/GenBank/DDBJ databases">
        <title>Sorghum-associated microbial communities from plants grown in Nebraska, USA.</title>
        <authorList>
            <person name="Schachtman D."/>
        </authorList>
    </citation>
    <scope>NUCLEOTIDE SEQUENCE [LARGE SCALE GENOMIC DNA]</scope>
    <source>
        <strain evidence="1 2">BE57</strain>
    </source>
</reference>
<organism evidence="1 2">
    <name type="scientific">Dyadobacter fermentans</name>
    <dbReference type="NCBI Taxonomy" id="94254"/>
    <lineage>
        <taxon>Bacteria</taxon>
        <taxon>Pseudomonadati</taxon>
        <taxon>Bacteroidota</taxon>
        <taxon>Cytophagia</taxon>
        <taxon>Cytophagales</taxon>
        <taxon>Spirosomataceae</taxon>
        <taxon>Dyadobacter</taxon>
    </lineage>
</organism>
<dbReference type="RefSeq" id="WP_309988757.1">
    <property type="nucleotide sequence ID" value="NZ_JAVDTI010000005.1"/>
</dbReference>
<evidence type="ECO:0000313" key="1">
    <source>
        <dbReference type="EMBL" id="MDR6807910.1"/>
    </source>
</evidence>
<evidence type="ECO:0000313" key="2">
    <source>
        <dbReference type="Proteomes" id="UP001264980"/>
    </source>
</evidence>
<gene>
    <name evidence="1" type="ORF">J2W84_004964</name>
</gene>
<keyword evidence="2" id="KW-1185">Reference proteome</keyword>
<name>A0ABU1R5R6_9BACT</name>
<proteinExistence type="predicted"/>
<comment type="caution">
    <text evidence="1">The sequence shown here is derived from an EMBL/GenBank/DDBJ whole genome shotgun (WGS) entry which is preliminary data.</text>
</comment>
<sequence>MNVLRLIEKPQNGQLKISLPETFSDDPVEVIIRPLVQPEIDAESRLKIAQQYLKRSKPTNFDLGDLDPHEQ</sequence>
<dbReference type="Proteomes" id="UP001264980">
    <property type="component" value="Unassembled WGS sequence"/>
</dbReference>
<accession>A0ABU1R5R6</accession>